<organism evidence="2 3">
    <name type="scientific">Elysia crispata</name>
    <name type="common">lettuce slug</name>
    <dbReference type="NCBI Taxonomy" id="231223"/>
    <lineage>
        <taxon>Eukaryota</taxon>
        <taxon>Metazoa</taxon>
        <taxon>Spiralia</taxon>
        <taxon>Lophotrochozoa</taxon>
        <taxon>Mollusca</taxon>
        <taxon>Gastropoda</taxon>
        <taxon>Heterobranchia</taxon>
        <taxon>Euthyneura</taxon>
        <taxon>Panpulmonata</taxon>
        <taxon>Sacoglossa</taxon>
        <taxon>Placobranchoidea</taxon>
        <taxon>Plakobranchidae</taxon>
        <taxon>Elysia</taxon>
    </lineage>
</organism>
<dbReference type="EMBL" id="JAWDGP010005847">
    <property type="protein sequence ID" value="KAK3750812.1"/>
    <property type="molecule type" value="Genomic_DNA"/>
</dbReference>
<feature type="signal peptide" evidence="1">
    <location>
        <begin position="1"/>
        <end position="23"/>
    </location>
</feature>
<evidence type="ECO:0000313" key="2">
    <source>
        <dbReference type="EMBL" id="KAK3750812.1"/>
    </source>
</evidence>
<evidence type="ECO:0000313" key="3">
    <source>
        <dbReference type="Proteomes" id="UP001283361"/>
    </source>
</evidence>
<evidence type="ECO:0000256" key="1">
    <source>
        <dbReference type="SAM" id="SignalP"/>
    </source>
</evidence>
<evidence type="ECO:0008006" key="4">
    <source>
        <dbReference type="Google" id="ProtNLM"/>
    </source>
</evidence>
<comment type="caution">
    <text evidence="2">The sequence shown here is derived from an EMBL/GenBank/DDBJ whole genome shotgun (WGS) entry which is preliminary data.</text>
</comment>
<keyword evidence="3" id="KW-1185">Reference proteome</keyword>
<sequence length="183" mass="20036">MIGFKALLVVLTTCADEANPVNCTNCSGCGEARRRLTGVLCLKNSQGKAAQLVVLIEPCLFQVVLAPSSVGSQSAWVLSDSDSGVRPLRCLLLALPAKFFHRAMRKDSAVEFPVQSVMLSMYVVFGLPRFLLCSIFPRIMSLVREHLLLALFTNGGQGDFYLNHKPSERKIFICSILPGFAKN</sequence>
<protein>
    <recommendedName>
        <fullName evidence="4">Secreted protein</fullName>
    </recommendedName>
</protein>
<proteinExistence type="predicted"/>
<gene>
    <name evidence="2" type="ORF">RRG08_037253</name>
</gene>
<name>A0AAE0YMU4_9GAST</name>
<reference evidence="2" key="1">
    <citation type="journal article" date="2023" name="G3 (Bethesda)">
        <title>A reference genome for the long-term kleptoplast-retaining sea slug Elysia crispata morphotype clarki.</title>
        <authorList>
            <person name="Eastman K.E."/>
            <person name="Pendleton A.L."/>
            <person name="Shaikh M.A."/>
            <person name="Suttiyut T."/>
            <person name="Ogas R."/>
            <person name="Tomko P."/>
            <person name="Gavelis G."/>
            <person name="Widhalm J.R."/>
            <person name="Wisecaver J.H."/>
        </authorList>
    </citation>
    <scope>NUCLEOTIDE SEQUENCE</scope>
    <source>
        <strain evidence="2">ECLA1</strain>
    </source>
</reference>
<accession>A0AAE0YMU4</accession>
<dbReference type="Proteomes" id="UP001283361">
    <property type="component" value="Unassembled WGS sequence"/>
</dbReference>
<dbReference type="AlphaFoldDB" id="A0AAE0YMU4"/>
<feature type="chain" id="PRO_5042020665" description="Secreted protein" evidence="1">
    <location>
        <begin position="24"/>
        <end position="183"/>
    </location>
</feature>
<keyword evidence="1" id="KW-0732">Signal</keyword>